<evidence type="ECO:0000313" key="2">
    <source>
        <dbReference type="EMBL" id="KAB8033182.1"/>
    </source>
</evidence>
<reference evidence="2 3" key="1">
    <citation type="submission" date="2019-10" db="EMBL/GenBank/DDBJ databases">
        <title>New genus of Silvanigrellaceae.</title>
        <authorList>
            <person name="Pitt A."/>
            <person name="Hahn M.W."/>
        </authorList>
    </citation>
    <scope>NUCLEOTIDE SEQUENCE [LARGE SCALE GENOMIC DNA]</scope>
    <source>
        <strain evidence="2 3">33A1-SZDP</strain>
    </source>
</reference>
<protein>
    <submittedName>
        <fullName evidence="2">Uncharacterized protein</fullName>
    </submittedName>
</protein>
<organism evidence="2 3">
    <name type="scientific">Fluviispira multicolorata</name>
    <dbReference type="NCBI Taxonomy" id="2654512"/>
    <lineage>
        <taxon>Bacteria</taxon>
        <taxon>Pseudomonadati</taxon>
        <taxon>Bdellovibrionota</taxon>
        <taxon>Oligoflexia</taxon>
        <taxon>Silvanigrellales</taxon>
        <taxon>Silvanigrellaceae</taxon>
        <taxon>Fluviispira</taxon>
    </lineage>
</organism>
<dbReference type="RefSeq" id="WP_152211270.1">
    <property type="nucleotide sequence ID" value="NZ_WFLN01000004.1"/>
</dbReference>
<keyword evidence="3" id="KW-1185">Reference proteome</keyword>
<accession>A0A833JH32</accession>
<evidence type="ECO:0000256" key="1">
    <source>
        <dbReference type="SAM" id="SignalP"/>
    </source>
</evidence>
<keyword evidence="1" id="KW-0732">Signal</keyword>
<feature type="chain" id="PRO_5032891628" evidence="1">
    <location>
        <begin position="23"/>
        <end position="749"/>
    </location>
</feature>
<sequence>MKQVFLVFFCLSLSICFSLGYAQSSNLSLDTCDTALADNVTCSPNSVAVYASGSSTASFTPPLSAKSNISKLVLTYSVKLYDPTGNSFNYSDQNWGVRFVDSSGNNPVDYYPASANNAPVTMDIDASQIRTRSNIYVGTVILTLYFTDSSLGNTLPTSIANLIDQTNNALSIIPIYSSTINTNLKFYWQADKGAMLYAPTISVNSQDSAFVVTLKPPTNLAAANVNSAGTNLTSVNANTLSGYIIVYWLDSDSSGQASGCKASPGNWQFYLNPISINNSAQNTSSTCTYTNYNISMKGGGVSAALSCTTTASILTFDSTLSGVTNLTADTAAIPFSFSTPSDFASDSNGSPIGCYKVVYVPSSRSTWSKGYINNGEIYGVMAWALNSGYDTVNKVNSPKYSLSHSEISYVSPAKFPLASSEKTPSLPQSQSDCFFVTAASGNANSQAVFYWRVLRDEYLTPIGITPYYYAHAKKWAVWLDNHPRLKPATNFILEYSGKTIYHATGFVKNITENLKTFFSGFKKLLIQEAGAQELTGEKKNNSNEFQQPNYELFITGGILLPTGDKYLYDKYYSSQSTIHFELGASQVFWLNNFGFSVGLLGRYLTNSSDDSVVTNTGVTQDFTRSIYAAMGEAIFAVRYRNPSFLYFQPGVFAGVGMMRLREEAKSGTAPQANDGTNQTSGITVWSPIYEFGANLDISLTTLASVSPWELGTLLNDVLLRTSVSYNLNPSPAISTTGIFVQAGFVFLLN</sequence>
<dbReference type="AlphaFoldDB" id="A0A833JH32"/>
<evidence type="ECO:0000313" key="3">
    <source>
        <dbReference type="Proteomes" id="UP000442694"/>
    </source>
</evidence>
<proteinExistence type="predicted"/>
<gene>
    <name evidence="2" type="ORF">GCL57_00360</name>
</gene>
<feature type="signal peptide" evidence="1">
    <location>
        <begin position="1"/>
        <end position="22"/>
    </location>
</feature>
<dbReference type="EMBL" id="WFLN01000004">
    <property type="protein sequence ID" value="KAB8033182.1"/>
    <property type="molecule type" value="Genomic_DNA"/>
</dbReference>
<dbReference type="Proteomes" id="UP000442694">
    <property type="component" value="Unassembled WGS sequence"/>
</dbReference>
<name>A0A833JH32_9BACT</name>
<comment type="caution">
    <text evidence="2">The sequence shown here is derived from an EMBL/GenBank/DDBJ whole genome shotgun (WGS) entry which is preliminary data.</text>
</comment>